<dbReference type="EMBL" id="JBFOLK010000010">
    <property type="protein sequence ID" value="KAL2479493.1"/>
    <property type="molecule type" value="Genomic_DNA"/>
</dbReference>
<gene>
    <name evidence="2" type="ORF">Adt_32459</name>
</gene>
<dbReference type="PANTHER" id="PTHR31949">
    <property type="entry name" value="GASTRIC MUCIN-LIKE PROTEIN"/>
    <property type="match status" value="1"/>
</dbReference>
<feature type="compositionally biased region" description="Polar residues" evidence="1">
    <location>
        <begin position="259"/>
        <end position="280"/>
    </location>
</feature>
<feature type="region of interest" description="Disordered" evidence="1">
    <location>
        <begin position="105"/>
        <end position="347"/>
    </location>
</feature>
<keyword evidence="3" id="KW-1185">Reference proteome</keyword>
<feature type="compositionally biased region" description="Basic and acidic residues" evidence="1">
    <location>
        <begin position="371"/>
        <end position="385"/>
    </location>
</feature>
<name>A0ABD1QTF5_9LAMI</name>
<protein>
    <submittedName>
        <fullName evidence="2">Proline-rich family protein</fullName>
    </submittedName>
</protein>
<evidence type="ECO:0000313" key="3">
    <source>
        <dbReference type="Proteomes" id="UP001604336"/>
    </source>
</evidence>
<feature type="region of interest" description="Disordered" evidence="1">
    <location>
        <begin position="368"/>
        <end position="395"/>
    </location>
</feature>
<feature type="compositionally biased region" description="Low complexity" evidence="1">
    <location>
        <begin position="290"/>
        <end position="301"/>
    </location>
</feature>
<feature type="region of interest" description="Disordered" evidence="1">
    <location>
        <begin position="423"/>
        <end position="456"/>
    </location>
</feature>
<dbReference type="AlphaFoldDB" id="A0ABD1QTF5"/>
<feature type="compositionally biased region" description="Polar residues" evidence="1">
    <location>
        <begin position="230"/>
        <end position="242"/>
    </location>
</feature>
<feature type="compositionally biased region" description="Low complexity" evidence="1">
    <location>
        <begin position="157"/>
        <end position="177"/>
    </location>
</feature>
<feature type="compositionally biased region" description="Polar residues" evidence="1">
    <location>
        <begin position="425"/>
        <end position="456"/>
    </location>
</feature>
<feature type="compositionally biased region" description="Low complexity" evidence="1">
    <location>
        <begin position="214"/>
        <end position="229"/>
    </location>
</feature>
<sequence>MAASVHFRPQNRDLGMVMREVDEDLAIFLGMKNCEKERNDLLVQDFNEFDLPTGTEPQTNSLPMPDDNFLNSEIDGSDNDWLLTPPDTSLLPSLEVGMQDPVVNQTEIPDCCSPVKSKPENSTEKPASAAVNRRPLSSGNRKSTSRQATPTRRLTLPAKSKPSRPSTPTSRATLPSTKNTAPLVRSSTPTKTAAKRSSTPAARPSMPVTSKSGSRSATPTRKPSTPSTTLGISASDRSSSGIKSGLAKNPVPSRGISPTAKSRPSKSTEMLDVSHNTPQNIRPLIHKRPSSASRGRPSAPATHSSLVHSGKPRRKSCSPSRVPNGTANKNGSSLISRIQGHNYGGDDVNPVLIGTKMVERVVNMRKLAPPKQDEHLSHDNSRKSSQESSGFGRSLSKKSLDMAIRHMDITRSVQNSLRPVVTGLPASSNYGVRSGSANSSTVGVSESPLATNSDSSELSINNNSYFLYGNEAEHNEVGSQ</sequence>
<evidence type="ECO:0000313" key="2">
    <source>
        <dbReference type="EMBL" id="KAL2479493.1"/>
    </source>
</evidence>
<dbReference type="Proteomes" id="UP001604336">
    <property type="component" value="Unassembled WGS sequence"/>
</dbReference>
<accession>A0ABD1QTF5</accession>
<evidence type="ECO:0000256" key="1">
    <source>
        <dbReference type="SAM" id="MobiDB-lite"/>
    </source>
</evidence>
<dbReference type="PANTHER" id="PTHR31949:SF15">
    <property type="entry name" value="ENDOCHITINASE A-LIKE ISOFORM X1"/>
    <property type="match status" value="1"/>
</dbReference>
<proteinExistence type="predicted"/>
<feature type="compositionally biased region" description="Polar residues" evidence="1">
    <location>
        <begin position="135"/>
        <end position="152"/>
    </location>
</feature>
<feature type="compositionally biased region" description="Polar residues" evidence="1">
    <location>
        <begin position="317"/>
        <end position="336"/>
    </location>
</feature>
<organism evidence="2 3">
    <name type="scientific">Abeliophyllum distichum</name>
    <dbReference type="NCBI Taxonomy" id="126358"/>
    <lineage>
        <taxon>Eukaryota</taxon>
        <taxon>Viridiplantae</taxon>
        <taxon>Streptophyta</taxon>
        <taxon>Embryophyta</taxon>
        <taxon>Tracheophyta</taxon>
        <taxon>Spermatophyta</taxon>
        <taxon>Magnoliopsida</taxon>
        <taxon>eudicotyledons</taxon>
        <taxon>Gunneridae</taxon>
        <taxon>Pentapetalae</taxon>
        <taxon>asterids</taxon>
        <taxon>lamiids</taxon>
        <taxon>Lamiales</taxon>
        <taxon>Oleaceae</taxon>
        <taxon>Forsythieae</taxon>
        <taxon>Abeliophyllum</taxon>
    </lineage>
</organism>
<reference evidence="3" key="1">
    <citation type="submission" date="2024-07" db="EMBL/GenBank/DDBJ databases">
        <title>Two chromosome-level genome assemblies of Korean endemic species Abeliophyllum distichum and Forsythia ovata (Oleaceae).</title>
        <authorList>
            <person name="Jang H."/>
        </authorList>
    </citation>
    <scope>NUCLEOTIDE SEQUENCE [LARGE SCALE GENOMIC DNA]</scope>
</reference>
<comment type="caution">
    <text evidence="2">The sequence shown here is derived from an EMBL/GenBank/DDBJ whole genome shotgun (WGS) entry which is preliminary data.</text>
</comment>
<feature type="compositionally biased region" description="Polar residues" evidence="1">
    <location>
        <begin position="185"/>
        <end position="200"/>
    </location>
</feature>